<name>A0ABY4XD93_9SPHN</name>
<dbReference type="Proteomes" id="UP001056937">
    <property type="component" value="Chromosome 2"/>
</dbReference>
<organism evidence="1 2">
    <name type="scientific">Sphingomonas morindae</name>
    <dbReference type="NCBI Taxonomy" id="1541170"/>
    <lineage>
        <taxon>Bacteria</taxon>
        <taxon>Pseudomonadati</taxon>
        <taxon>Pseudomonadota</taxon>
        <taxon>Alphaproteobacteria</taxon>
        <taxon>Sphingomonadales</taxon>
        <taxon>Sphingomonadaceae</taxon>
        <taxon>Sphingomonas</taxon>
    </lineage>
</organism>
<gene>
    <name evidence="1" type="ORF">LHA26_17380</name>
</gene>
<dbReference type="RefSeq" id="WP_252168756.1">
    <property type="nucleotide sequence ID" value="NZ_CP084931.1"/>
</dbReference>
<keyword evidence="2" id="KW-1185">Reference proteome</keyword>
<reference evidence="1" key="1">
    <citation type="journal article" date="2022" name="Toxins">
        <title>Genomic Analysis of Sphingopyxis sp. USTB-05 for Biodegrading Cyanobacterial Hepatotoxins.</title>
        <authorList>
            <person name="Liu C."/>
            <person name="Xu Q."/>
            <person name="Zhao Z."/>
            <person name="Zhang H."/>
            <person name="Liu X."/>
            <person name="Yin C."/>
            <person name="Liu Y."/>
            <person name="Yan H."/>
        </authorList>
    </citation>
    <scope>NUCLEOTIDE SEQUENCE</scope>
    <source>
        <strain evidence="1">NBD5</strain>
    </source>
</reference>
<dbReference type="EMBL" id="CP084931">
    <property type="protein sequence ID" value="USI74942.1"/>
    <property type="molecule type" value="Genomic_DNA"/>
</dbReference>
<sequence>MLRIEKVREKNLRRGTVLPWNWLEGQLHIDTPPGAFRQQAEHALGIRAIHGVVDLLLQGRGGKLRKRRGVWRATSMRGVLNSHRRSPNPVEWELDARFRCRKPTEMADFGALRAGFGGFLPVQLGQLPHQIGWNVLATRLADQPPLGAVRIGHGALSCLSRSKRRVDDNLKTRRAGKQYTLDG</sequence>
<evidence type="ECO:0000313" key="2">
    <source>
        <dbReference type="Proteomes" id="UP001056937"/>
    </source>
</evidence>
<accession>A0ABY4XD93</accession>
<proteinExistence type="predicted"/>
<evidence type="ECO:0008006" key="3">
    <source>
        <dbReference type="Google" id="ProtNLM"/>
    </source>
</evidence>
<protein>
    <recommendedName>
        <fullName evidence="3">Transposase</fullName>
    </recommendedName>
</protein>
<evidence type="ECO:0000313" key="1">
    <source>
        <dbReference type="EMBL" id="USI74942.1"/>
    </source>
</evidence>